<evidence type="ECO:0000256" key="1">
    <source>
        <dbReference type="SAM" id="MobiDB-lite"/>
    </source>
</evidence>
<sequence>MTDELFSGFSDAGWDEAPWDAEPTFSPDEMQILLNPELSVAEAADRVGCAHHDVVRIRKTG</sequence>
<feature type="region of interest" description="Disordered" evidence="1">
    <location>
        <begin position="1"/>
        <end position="22"/>
    </location>
</feature>
<dbReference type="RefSeq" id="WP_061263637.1">
    <property type="nucleotide sequence ID" value="NZ_BCSZ01000025.1"/>
</dbReference>
<proteinExistence type="predicted"/>
<name>A0A100WQ54_MYCFO</name>
<dbReference type="EMBL" id="BCSZ01000025">
    <property type="protein sequence ID" value="GAT02533.1"/>
    <property type="molecule type" value="Genomic_DNA"/>
</dbReference>
<evidence type="ECO:0000313" key="2">
    <source>
        <dbReference type="EMBL" id="GAT02533.1"/>
    </source>
</evidence>
<dbReference type="Proteomes" id="UP000069705">
    <property type="component" value="Unassembled WGS sequence"/>
</dbReference>
<accession>A0A100WQ54</accession>
<protein>
    <recommendedName>
        <fullName evidence="4">Helix-turn-helix domain-containing protein</fullName>
    </recommendedName>
</protein>
<dbReference type="AlphaFoldDB" id="A0A100WQ54"/>
<reference evidence="2 3" key="1">
    <citation type="journal article" date="2016" name="Genome Announc.">
        <title>Draft Genome Sequences of Five Rapidly Growing Mycobacterium Species, M. thermoresistibile, M. fortuitum subsp. acetamidolyticum, M. canariasense, M. brisbanense, and M. novocastrense.</title>
        <authorList>
            <person name="Katahira K."/>
            <person name="Ogura Y."/>
            <person name="Gotoh Y."/>
            <person name="Hayashi T."/>
        </authorList>
    </citation>
    <scope>NUCLEOTIDE SEQUENCE [LARGE SCALE GENOMIC DNA]</scope>
    <source>
        <strain evidence="2 3">JCM6368</strain>
    </source>
</reference>
<comment type="caution">
    <text evidence="2">The sequence shown here is derived from an EMBL/GenBank/DDBJ whole genome shotgun (WGS) entry which is preliminary data.</text>
</comment>
<organism evidence="2 3">
    <name type="scientific">Mycolicibacterium fortuitum subsp. acetamidolyticum</name>
    <dbReference type="NCBI Taxonomy" id="144550"/>
    <lineage>
        <taxon>Bacteria</taxon>
        <taxon>Bacillati</taxon>
        <taxon>Actinomycetota</taxon>
        <taxon>Actinomycetes</taxon>
        <taxon>Mycobacteriales</taxon>
        <taxon>Mycobacteriaceae</taxon>
        <taxon>Mycolicibacterium</taxon>
    </lineage>
</organism>
<evidence type="ECO:0000313" key="3">
    <source>
        <dbReference type="Proteomes" id="UP000069705"/>
    </source>
</evidence>
<reference evidence="3" key="2">
    <citation type="submission" date="2016-02" db="EMBL/GenBank/DDBJ databases">
        <title>Draft genome sequence of five rapidly growing Mycobacterium species.</title>
        <authorList>
            <person name="Katahira K."/>
            <person name="Gotou Y."/>
            <person name="Iida K."/>
            <person name="Ogura Y."/>
            <person name="Hayashi T."/>
        </authorList>
    </citation>
    <scope>NUCLEOTIDE SEQUENCE [LARGE SCALE GENOMIC DNA]</scope>
    <source>
        <strain evidence="3">JCM6368</strain>
    </source>
</reference>
<evidence type="ECO:0008006" key="4">
    <source>
        <dbReference type="Google" id="ProtNLM"/>
    </source>
</evidence>
<gene>
    <name evidence="2" type="ORF">RMCFA_2645</name>
</gene>